<name>A0A0U5L489_9GAMM</name>
<dbReference type="InterPro" id="IPR005248">
    <property type="entry name" value="NadD/NMNAT"/>
</dbReference>
<evidence type="ECO:0000256" key="10">
    <source>
        <dbReference type="ARBA" id="ARBA00048721"/>
    </source>
</evidence>
<protein>
    <recommendedName>
        <fullName evidence="11">Probable nicotinate-nucleotide adenylyltransferase</fullName>
        <ecNumber evidence="11">2.7.7.18</ecNumber>
    </recommendedName>
    <alternativeName>
        <fullName evidence="11">Deamido-NAD(+) diphosphorylase</fullName>
    </alternativeName>
    <alternativeName>
        <fullName evidence="11">Deamido-NAD(+) pyrophosphorylase</fullName>
    </alternativeName>
    <alternativeName>
        <fullName evidence="11">Nicotinate mononucleotide adenylyltransferase</fullName>
        <shortName evidence="11">NaMN adenylyltransferase</shortName>
    </alternativeName>
</protein>
<dbReference type="InterPro" id="IPR004821">
    <property type="entry name" value="Cyt_trans-like"/>
</dbReference>
<dbReference type="InterPro" id="IPR014729">
    <property type="entry name" value="Rossmann-like_a/b/a_fold"/>
</dbReference>
<dbReference type="Gene3D" id="3.40.50.620">
    <property type="entry name" value="HUPs"/>
    <property type="match status" value="1"/>
</dbReference>
<dbReference type="GO" id="GO:0009435">
    <property type="term" value="P:NAD+ biosynthetic process"/>
    <property type="evidence" value="ECO:0007669"/>
    <property type="project" value="UniProtKB-UniRule"/>
</dbReference>
<dbReference type="FunFam" id="3.40.50.620:FF:000039">
    <property type="entry name" value="Probable nicotinate-nucleotide adenylyltransferase"/>
    <property type="match status" value="1"/>
</dbReference>
<keyword evidence="8 11" id="KW-0067">ATP-binding</keyword>
<dbReference type="PANTHER" id="PTHR39321:SF3">
    <property type="entry name" value="PHOSPHOPANTETHEINE ADENYLYLTRANSFERASE"/>
    <property type="match status" value="1"/>
</dbReference>
<reference evidence="14" key="1">
    <citation type="submission" date="2015-11" db="EMBL/GenBank/DDBJ databases">
        <authorList>
            <person name="Blom J."/>
        </authorList>
    </citation>
    <scope>NUCLEOTIDE SEQUENCE [LARGE SCALE GENOMIC DNA]</scope>
</reference>
<dbReference type="EMBL" id="LN907827">
    <property type="protein sequence ID" value="CUU23303.1"/>
    <property type="molecule type" value="Genomic_DNA"/>
</dbReference>
<comment type="similarity">
    <text evidence="3 11">Belongs to the NadD family.</text>
</comment>
<sequence length="216" mass="24617">MNSPALQALFGGTFDPIHYGHLRPVEALARQIGLQQVTLLPNNVPPHKPQPEASAAQRVAMIEQAIADRPLFNIDLRELQRQTPSYTVETLRGLRAERGPQQPVGFIIGQDSLLTLHHWHQWQELLELCHLLVCKRPGYPAEMANEEMQNWLDRHVCRDTARFHQQPHGLIYLADTPMINISATEIRQRYLQKQSCSDLLPDAVIDYISHAGLYRG</sequence>
<accession>A0A0U5L489</accession>
<dbReference type="NCBIfam" id="TIGR00125">
    <property type="entry name" value="cyt_tran_rel"/>
    <property type="match status" value="1"/>
</dbReference>
<evidence type="ECO:0000256" key="1">
    <source>
        <dbReference type="ARBA" id="ARBA00002324"/>
    </source>
</evidence>
<keyword evidence="6 11" id="KW-0548">Nucleotidyltransferase</keyword>
<dbReference type="UniPathway" id="UPA00253">
    <property type="reaction ID" value="UER00332"/>
</dbReference>
<dbReference type="NCBIfam" id="TIGR00482">
    <property type="entry name" value="nicotinate (nicotinamide) nucleotide adenylyltransferase"/>
    <property type="match status" value="1"/>
</dbReference>
<evidence type="ECO:0000313" key="13">
    <source>
        <dbReference type="EMBL" id="CUU23303.1"/>
    </source>
</evidence>
<dbReference type="PANTHER" id="PTHR39321">
    <property type="entry name" value="NICOTINATE-NUCLEOTIDE ADENYLYLTRANSFERASE-RELATED"/>
    <property type="match status" value="1"/>
</dbReference>
<evidence type="ECO:0000256" key="8">
    <source>
        <dbReference type="ARBA" id="ARBA00022840"/>
    </source>
</evidence>
<dbReference type="OrthoDB" id="5295945at2"/>
<dbReference type="CDD" id="cd02165">
    <property type="entry name" value="NMNAT"/>
    <property type="match status" value="1"/>
</dbReference>
<keyword evidence="9 11" id="KW-0520">NAD</keyword>
<keyword evidence="5 11" id="KW-0808">Transferase</keyword>
<dbReference type="PATRIC" id="fig|1619313.3.peg.1110"/>
<keyword evidence="14" id="KW-1185">Reference proteome</keyword>
<dbReference type="NCBIfam" id="NF000840">
    <property type="entry name" value="PRK00071.1-3"/>
    <property type="match status" value="1"/>
</dbReference>
<dbReference type="STRING" id="1619313.EM595_1067"/>
<evidence type="ECO:0000256" key="3">
    <source>
        <dbReference type="ARBA" id="ARBA00009014"/>
    </source>
</evidence>
<dbReference type="GO" id="GO:0004515">
    <property type="term" value="F:nicotinate-nucleotide adenylyltransferase activity"/>
    <property type="evidence" value="ECO:0007669"/>
    <property type="project" value="UniProtKB-UniRule"/>
</dbReference>
<evidence type="ECO:0000256" key="5">
    <source>
        <dbReference type="ARBA" id="ARBA00022679"/>
    </source>
</evidence>
<keyword evidence="4 11" id="KW-0662">Pyridine nucleotide biosynthesis</keyword>
<keyword evidence="7 11" id="KW-0547">Nucleotide-binding</keyword>
<dbReference type="Pfam" id="PF01467">
    <property type="entry name" value="CTP_transf_like"/>
    <property type="match status" value="1"/>
</dbReference>
<evidence type="ECO:0000256" key="6">
    <source>
        <dbReference type="ARBA" id="ARBA00022695"/>
    </source>
</evidence>
<evidence type="ECO:0000256" key="2">
    <source>
        <dbReference type="ARBA" id="ARBA00005019"/>
    </source>
</evidence>
<organism evidence="13 14">
    <name type="scientific">Duffyella gerundensis</name>
    <dbReference type="NCBI Taxonomy" id="1619313"/>
    <lineage>
        <taxon>Bacteria</taxon>
        <taxon>Pseudomonadati</taxon>
        <taxon>Pseudomonadota</taxon>
        <taxon>Gammaproteobacteria</taxon>
        <taxon>Enterobacterales</taxon>
        <taxon>Erwiniaceae</taxon>
        <taxon>Duffyella</taxon>
    </lineage>
</organism>
<dbReference type="KEGG" id="ege:EM595_1067"/>
<dbReference type="HAMAP" id="MF_00244">
    <property type="entry name" value="NaMN_adenylyltr"/>
    <property type="match status" value="1"/>
</dbReference>
<dbReference type="NCBIfam" id="NF000839">
    <property type="entry name" value="PRK00071.1-1"/>
    <property type="match status" value="1"/>
</dbReference>
<dbReference type="AlphaFoldDB" id="A0A0U5L489"/>
<dbReference type="GeneID" id="84613901"/>
<comment type="function">
    <text evidence="1 11">Catalyzes the reversible adenylation of nicotinate mononucleotide (NaMN) to nicotinic acid adenine dinucleotide (NaAD).</text>
</comment>
<evidence type="ECO:0000256" key="4">
    <source>
        <dbReference type="ARBA" id="ARBA00022642"/>
    </source>
</evidence>
<dbReference type="GO" id="GO:0005524">
    <property type="term" value="F:ATP binding"/>
    <property type="evidence" value="ECO:0007669"/>
    <property type="project" value="UniProtKB-KW"/>
</dbReference>
<evidence type="ECO:0000313" key="14">
    <source>
        <dbReference type="Proteomes" id="UP000059419"/>
    </source>
</evidence>
<proteinExistence type="inferred from homology"/>
<evidence type="ECO:0000256" key="7">
    <source>
        <dbReference type="ARBA" id="ARBA00022741"/>
    </source>
</evidence>
<comment type="catalytic activity">
    <reaction evidence="10 11">
        <text>nicotinate beta-D-ribonucleotide + ATP + H(+) = deamido-NAD(+) + diphosphate</text>
        <dbReference type="Rhea" id="RHEA:22860"/>
        <dbReference type="ChEBI" id="CHEBI:15378"/>
        <dbReference type="ChEBI" id="CHEBI:30616"/>
        <dbReference type="ChEBI" id="CHEBI:33019"/>
        <dbReference type="ChEBI" id="CHEBI:57502"/>
        <dbReference type="ChEBI" id="CHEBI:58437"/>
        <dbReference type="EC" id="2.7.7.18"/>
    </reaction>
</comment>
<evidence type="ECO:0000256" key="9">
    <source>
        <dbReference type="ARBA" id="ARBA00023027"/>
    </source>
</evidence>
<feature type="domain" description="Cytidyltransferase-like" evidence="12">
    <location>
        <begin position="9"/>
        <end position="189"/>
    </location>
</feature>
<gene>
    <name evidence="11 13" type="primary">nadD</name>
    <name evidence="13" type="ORF">EM595_1067</name>
</gene>
<comment type="pathway">
    <text evidence="2 11">Cofactor biosynthesis; NAD(+) biosynthesis; deamido-NAD(+) from nicotinate D-ribonucleotide: step 1/1.</text>
</comment>
<evidence type="ECO:0000259" key="12">
    <source>
        <dbReference type="Pfam" id="PF01467"/>
    </source>
</evidence>
<dbReference type="EC" id="2.7.7.18" evidence="11"/>
<dbReference type="SUPFAM" id="SSF52374">
    <property type="entry name" value="Nucleotidylyl transferase"/>
    <property type="match status" value="1"/>
</dbReference>
<dbReference type="Proteomes" id="UP000059419">
    <property type="component" value="Chromosome 1"/>
</dbReference>
<dbReference type="RefSeq" id="WP_067428645.1">
    <property type="nucleotide sequence ID" value="NZ_CP072598.1"/>
</dbReference>
<evidence type="ECO:0000256" key="11">
    <source>
        <dbReference type="HAMAP-Rule" id="MF_00244"/>
    </source>
</evidence>